<dbReference type="InterPro" id="IPR016024">
    <property type="entry name" value="ARM-type_fold"/>
</dbReference>
<dbReference type="GO" id="GO:0005615">
    <property type="term" value="C:extracellular space"/>
    <property type="evidence" value="ECO:0007669"/>
    <property type="project" value="TreeGrafter"/>
</dbReference>
<dbReference type="GO" id="GO:0008270">
    <property type="term" value="F:zinc ion binding"/>
    <property type="evidence" value="ECO:0007669"/>
    <property type="project" value="InterPro"/>
</dbReference>
<evidence type="ECO:0000256" key="1">
    <source>
        <dbReference type="SAM" id="SignalP"/>
    </source>
</evidence>
<name>A0A8J2UCI0_9BACT</name>
<dbReference type="InterPro" id="IPR011989">
    <property type="entry name" value="ARM-like"/>
</dbReference>
<feature type="domain" description="Aminopeptidase N-like N-terminal" evidence="3">
    <location>
        <begin position="43"/>
        <end position="227"/>
    </location>
</feature>
<keyword evidence="1" id="KW-0732">Signal</keyword>
<dbReference type="InterPro" id="IPR027268">
    <property type="entry name" value="Peptidase_M4/M1_CTD_sf"/>
</dbReference>
<protein>
    <recommendedName>
        <fullName evidence="6">Aminopeptidase N</fullName>
    </recommendedName>
</protein>
<dbReference type="RefSeq" id="WP_188931421.1">
    <property type="nucleotide sequence ID" value="NZ_BMJC01000002.1"/>
</dbReference>
<evidence type="ECO:0008006" key="6">
    <source>
        <dbReference type="Google" id="ProtNLM"/>
    </source>
</evidence>
<dbReference type="GO" id="GO:0070006">
    <property type="term" value="F:metalloaminopeptidase activity"/>
    <property type="evidence" value="ECO:0007669"/>
    <property type="project" value="TreeGrafter"/>
</dbReference>
<dbReference type="InterPro" id="IPR042097">
    <property type="entry name" value="Aminopeptidase_N-like_N_sf"/>
</dbReference>
<reference evidence="4" key="2">
    <citation type="submission" date="2020-09" db="EMBL/GenBank/DDBJ databases">
        <authorList>
            <person name="Sun Q."/>
            <person name="Zhou Y."/>
        </authorList>
    </citation>
    <scope>NUCLEOTIDE SEQUENCE</scope>
    <source>
        <strain evidence="4">CGMCC 1.15448</strain>
    </source>
</reference>
<dbReference type="GO" id="GO:0042277">
    <property type="term" value="F:peptide binding"/>
    <property type="evidence" value="ECO:0007669"/>
    <property type="project" value="TreeGrafter"/>
</dbReference>
<dbReference type="SUPFAM" id="SSF55486">
    <property type="entry name" value="Metalloproteases ('zincins'), catalytic domain"/>
    <property type="match status" value="1"/>
</dbReference>
<keyword evidence="5" id="KW-1185">Reference proteome</keyword>
<proteinExistence type="predicted"/>
<dbReference type="Gene3D" id="1.25.10.10">
    <property type="entry name" value="Leucine-rich Repeat Variant"/>
    <property type="match status" value="1"/>
</dbReference>
<dbReference type="GO" id="GO:0005737">
    <property type="term" value="C:cytoplasm"/>
    <property type="evidence" value="ECO:0007669"/>
    <property type="project" value="TreeGrafter"/>
</dbReference>
<comment type="caution">
    <text evidence="4">The sequence shown here is derived from an EMBL/GenBank/DDBJ whole genome shotgun (WGS) entry which is preliminary data.</text>
</comment>
<dbReference type="Pfam" id="PF01433">
    <property type="entry name" value="Peptidase_M1"/>
    <property type="match status" value="1"/>
</dbReference>
<dbReference type="SUPFAM" id="SSF48371">
    <property type="entry name" value="ARM repeat"/>
    <property type="match status" value="1"/>
</dbReference>
<dbReference type="GO" id="GO:0016020">
    <property type="term" value="C:membrane"/>
    <property type="evidence" value="ECO:0007669"/>
    <property type="project" value="TreeGrafter"/>
</dbReference>
<dbReference type="InterPro" id="IPR050344">
    <property type="entry name" value="Peptidase_M1_aminopeptidases"/>
</dbReference>
<dbReference type="EMBL" id="BMJC01000002">
    <property type="protein sequence ID" value="GGA98165.1"/>
    <property type="molecule type" value="Genomic_DNA"/>
</dbReference>
<accession>A0A8J2UCI0</accession>
<organism evidence="4 5">
    <name type="scientific">Puia dinghuensis</name>
    <dbReference type="NCBI Taxonomy" id="1792502"/>
    <lineage>
        <taxon>Bacteria</taxon>
        <taxon>Pseudomonadati</taxon>
        <taxon>Bacteroidota</taxon>
        <taxon>Chitinophagia</taxon>
        <taxon>Chitinophagales</taxon>
        <taxon>Chitinophagaceae</taxon>
        <taxon>Puia</taxon>
    </lineage>
</organism>
<dbReference type="GO" id="GO:0043171">
    <property type="term" value="P:peptide catabolic process"/>
    <property type="evidence" value="ECO:0007669"/>
    <property type="project" value="TreeGrafter"/>
</dbReference>
<reference evidence="4" key="1">
    <citation type="journal article" date="2014" name="Int. J. Syst. Evol. Microbiol.">
        <title>Complete genome sequence of Corynebacterium casei LMG S-19264T (=DSM 44701T), isolated from a smear-ripened cheese.</title>
        <authorList>
            <consortium name="US DOE Joint Genome Institute (JGI-PGF)"/>
            <person name="Walter F."/>
            <person name="Albersmeier A."/>
            <person name="Kalinowski J."/>
            <person name="Ruckert C."/>
        </authorList>
    </citation>
    <scope>NUCLEOTIDE SEQUENCE</scope>
    <source>
        <strain evidence="4">CGMCC 1.15448</strain>
    </source>
</reference>
<evidence type="ECO:0000259" key="3">
    <source>
        <dbReference type="Pfam" id="PF17900"/>
    </source>
</evidence>
<sequence>MKRAVLGFCFGWLMLFATAQEKQDTGWKTLYRGSATRINDLVHTRLEVRFDYDRSYVYGKVELTLRPHFYPTDSLLLDAKQMEIASVALVTGSSRRPLAYDYDGWRLRIRLPKAYRRWEQYIVRVEYVAKPAEAKVGDYNRGLFFINPKGTDPNKPTQIWTDCEAEKVSLWCPTIDKPNQKTTEEMLMTVPEKYVTLSNGRLAGQVHHGDGTRTDDWKMELPHAPYLFFMGVGDFAIVKDSYKGKEVSYYVEPAFAPTARRVFGETPAMIAFFERVTGIPFPWVKYSQIVVRDLTSTAMENTTATSHAYEAQQDARDLVDGNRWEDNIAHELFHQWCGDYVTCESWSNLTLNESFARWSEYLWEGWRHGSDAALEKNYAQLQAYLGNPANKGKALVRFSYADADDLFDDISYNKGAAILTMLQHCLGDSAFFAGLNLYLRTNAFKPAEVHQLRLAMEEVSGQDLNWFFNQWYFGAGHPKVRIDYNYDSVAGKVSVFIAQEQGHPFIVPLVIDVYETAGKKRYPVWLRQEKDTFSFACTERPALVNVDAEKVIVWEKSDHKTLAGFAYQYDHAGNYVDRREAIAACLPHPEDPLALTVIKKGLTDRYAGIREFALLGLVRAGDTVKKAMESIVATLARQDSNALVRRFALRLLPDYGSKYKPVIVAELDDSSYSAAGEALYALGRLDSVSALAAAKARVGQPTRGKLAEEIVGALAQFGSEEDADLILDRFARLSFKPRISRKFAAYLGRLHDTEKVEKGVDMLVAFRRTLPEFFAPVINDNLRAVLKAKEADGATGLADYIKKRL</sequence>
<feature type="chain" id="PRO_5035189995" description="Aminopeptidase N" evidence="1">
    <location>
        <begin position="20"/>
        <end position="805"/>
    </location>
</feature>
<dbReference type="Pfam" id="PF17900">
    <property type="entry name" value="Peptidase_M1_N"/>
    <property type="match status" value="1"/>
</dbReference>
<dbReference type="InterPro" id="IPR045357">
    <property type="entry name" value="Aminopeptidase_N-like_N"/>
</dbReference>
<dbReference type="PANTHER" id="PTHR11533:SF174">
    <property type="entry name" value="PUROMYCIN-SENSITIVE AMINOPEPTIDASE-RELATED"/>
    <property type="match status" value="1"/>
</dbReference>
<dbReference type="Gene3D" id="1.10.390.10">
    <property type="entry name" value="Neutral Protease Domain 2"/>
    <property type="match status" value="1"/>
</dbReference>
<evidence type="ECO:0000259" key="2">
    <source>
        <dbReference type="Pfam" id="PF01433"/>
    </source>
</evidence>
<dbReference type="Gene3D" id="2.60.40.1730">
    <property type="entry name" value="tricorn interacting facor f3 domain"/>
    <property type="match status" value="1"/>
</dbReference>
<dbReference type="Proteomes" id="UP000607559">
    <property type="component" value="Unassembled WGS sequence"/>
</dbReference>
<evidence type="ECO:0000313" key="5">
    <source>
        <dbReference type="Proteomes" id="UP000607559"/>
    </source>
</evidence>
<dbReference type="CDD" id="cd09603">
    <property type="entry name" value="M1_APN_like"/>
    <property type="match status" value="1"/>
</dbReference>
<dbReference type="InterPro" id="IPR014782">
    <property type="entry name" value="Peptidase_M1_dom"/>
</dbReference>
<dbReference type="PANTHER" id="PTHR11533">
    <property type="entry name" value="PROTEASE M1 ZINC METALLOPROTEASE"/>
    <property type="match status" value="1"/>
</dbReference>
<feature type="domain" description="Peptidase M1 membrane alanine aminopeptidase" evidence="2">
    <location>
        <begin position="266"/>
        <end position="471"/>
    </location>
</feature>
<dbReference type="AlphaFoldDB" id="A0A8J2UCI0"/>
<feature type="signal peptide" evidence="1">
    <location>
        <begin position="1"/>
        <end position="19"/>
    </location>
</feature>
<evidence type="ECO:0000313" key="4">
    <source>
        <dbReference type="EMBL" id="GGA98165.1"/>
    </source>
</evidence>
<dbReference type="SUPFAM" id="SSF63737">
    <property type="entry name" value="Leukotriene A4 hydrolase N-terminal domain"/>
    <property type="match status" value="1"/>
</dbReference>
<gene>
    <name evidence="4" type="ORF">GCM10011511_21850</name>
</gene>